<evidence type="ECO:0000313" key="3">
    <source>
        <dbReference type="Proteomes" id="UP001627154"/>
    </source>
</evidence>
<gene>
    <name evidence="2" type="ORF">TKK_010638</name>
</gene>
<accession>A0ABD2WQ54</accession>
<dbReference type="InterPro" id="IPR005135">
    <property type="entry name" value="Endo/exonuclease/phosphatase"/>
</dbReference>
<dbReference type="SUPFAM" id="SSF56219">
    <property type="entry name" value="DNase I-like"/>
    <property type="match status" value="1"/>
</dbReference>
<keyword evidence="3" id="KW-1185">Reference proteome</keyword>
<dbReference type="EMBL" id="JBJJXI010000084">
    <property type="protein sequence ID" value="KAL3395258.1"/>
    <property type="molecule type" value="Genomic_DNA"/>
</dbReference>
<dbReference type="Gene3D" id="3.60.10.10">
    <property type="entry name" value="Endonuclease/exonuclease/phosphatase"/>
    <property type="match status" value="1"/>
</dbReference>
<sequence>MDRSRLASEELLVSAVQDGADVLLLQEPYSFRGRACALGRFSRCVITGQKGDEAPWAAVVVVSQNITAAHLEQYSSAHCVCVELSGAFGTVVVISQYHQFSHEPELHIDYLDLLLNRLGSRRVIIGMDLNGTSPQWSCRVRTADVRGALLEELMHRHDLVAVFRPGNPSTLVRGEKDVDVTLVTSELEALACDWTVREEWTTADHRPITFRLAGQERAGVSRIPRFNAKKADLCRYEREVSALLASVDTRGPTCWQEVDALAEALGRVLVGAAEVAIPLKKAFSRSVPWWNSRLTDLKKEFNRARRRFQREREPEFRSSLKLRSDLLRRRYARACWKARNNSWQKLVTQSTSNNPYGFIYKMVSDKIAPKVAVSTLAVGNSRTSGWEETALAMLDGFFADPARPDRPVPSSREAGVEPWTELEVLKAVRTMKSGKCPGENRIEADMIKVACGAGFLRPLTVLVNACLGLGRFPSGWKLGIALSC</sequence>
<dbReference type="AlphaFoldDB" id="A0ABD2WQ54"/>
<evidence type="ECO:0000313" key="2">
    <source>
        <dbReference type="EMBL" id="KAL3395258.1"/>
    </source>
</evidence>
<organism evidence="2 3">
    <name type="scientific">Trichogramma kaykai</name>
    <dbReference type="NCBI Taxonomy" id="54128"/>
    <lineage>
        <taxon>Eukaryota</taxon>
        <taxon>Metazoa</taxon>
        <taxon>Ecdysozoa</taxon>
        <taxon>Arthropoda</taxon>
        <taxon>Hexapoda</taxon>
        <taxon>Insecta</taxon>
        <taxon>Pterygota</taxon>
        <taxon>Neoptera</taxon>
        <taxon>Endopterygota</taxon>
        <taxon>Hymenoptera</taxon>
        <taxon>Apocrita</taxon>
        <taxon>Proctotrupomorpha</taxon>
        <taxon>Chalcidoidea</taxon>
        <taxon>Trichogrammatidae</taxon>
        <taxon>Trichogramma</taxon>
    </lineage>
</organism>
<proteinExistence type="predicted"/>
<evidence type="ECO:0000259" key="1">
    <source>
        <dbReference type="Pfam" id="PF14529"/>
    </source>
</evidence>
<comment type="caution">
    <text evidence="2">The sequence shown here is derived from an EMBL/GenBank/DDBJ whole genome shotgun (WGS) entry which is preliminary data.</text>
</comment>
<dbReference type="Pfam" id="PF14529">
    <property type="entry name" value="Exo_endo_phos_2"/>
    <property type="match status" value="1"/>
</dbReference>
<dbReference type="Proteomes" id="UP001627154">
    <property type="component" value="Unassembled WGS sequence"/>
</dbReference>
<protein>
    <recommendedName>
        <fullName evidence="1">Endonuclease/exonuclease/phosphatase domain-containing protein</fullName>
    </recommendedName>
</protein>
<reference evidence="2 3" key="1">
    <citation type="journal article" date="2024" name="bioRxiv">
        <title>A reference genome for Trichogramma kaykai: A tiny desert-dwelling parasitoid wasp with competing sex-ratio distorters.</title>
        <authorList>
            <person name="Culotta J."/>
            <person name="Lindsey A.R."/>
        </authorList>
    </citation>
    <scope>NUCLEOTIDE SEQUENCE [LARGE SCALE GENOMIC DNA]</scope>
    <source>
        <strain evidence="2 3">KSX58</strain>
    </source>
</reference>
<dbReference type="InterPro" id="IPR036691">
    <property type="entry name" value="Endo/exonu/phosph_ase_sf"/>
</dbReference>
<name>A0ABD2WQ54_9HYME</name>
<feature type="domain" description="Endonuclease/exonuclease/phosphatase" evidence="1">
    <location>
        <begin position="92"/>
        <end position="208"/>
    </location>
</feature>